<dbReference type="InterPro" id="IPR029063">
    <property type="entry name" value="SAM-dependent_MTases_sf"/>
</dbReference>
<feature type="domain" description="THUMP-like" evidence="1">
    <location>
        <begin position="317"/>
        <end position="385"/>
    </location>
</feature>
<dbReference type="EMBL" id="CP046455">
    <property type="protein sequence ID" value="QGU07108.1"/>
    <property type="molecule type" value="Genomic_DNA"/>
</dbReference>
<keyword evidence="3" id="KW-1185">Reference proteome</keyword>
<dbReference type="SUPFAM" id="SSF53335">
    <property type="entry name" value="S-adenosyl-L-methionine-dependent methyltransferases"/>
    <property type="match status" value="1"/>
</dbReference>
<sequence>MSYSLAEVAHLITHDAEITAVGRDLPLSRASMLQDATVLREHFGDYGRAAAELLNARRSSVDKLPAGWLACHDSAQQATPLPVAKVRAAHLKAMLGDTATAHDVTCSIGTEGQALAEAGLGYLGSDLDPSRTRMARHNLAETPHTLIFQADALVPATRGADVILADPARREGGRRITDPAKLIPPLPDLIDAWPGSELAIKCAPGLDFSKWEGMVSLSSVAGAVKEACLYTPGLSNGARREAIMIDRTGQVDRLDDRLDQRAGEDLAAAPGRFIIDPDGAVVRAGLVRHYAVRERLWMLDERIAYLTGDRLPEGRSGFEFIEQVPLKKLKGALAAHDCGSLEILVRGVDVDPDQLRKKLKLRGSKAMTVVCTRIGSLGVALICGPRVGGTTVEGKTA</sequence>
<name>A0A6B8WL17_9CORY</name>
<dbReference type="InterPro" id="IPR041497">
    <property type="entry name" value="Thump-like"/>
</dbReference>
<dbReference type="Pfam" id="PF18096">
    <property type="entry name" value="Thump_like"/>
    <property type="match status" value="1"/>
</dbReference>
<dbReference type="RefSeq" id="WP_156230641.1">
    <property type="nucleotide sequence ID" value="NZ_CP046455.1"/>
</dbReference>
<protein>
    <recommendedName>
        <fullName evidence="1">THUMP-like domain-containing protein</fullName>
    </recommendedName>
</protein>
<dbReference type="KEGG" id="cok:COCCU_05820"/>
<accession>A0A6B8WL17</accession>
<gene>
    <name evidence="2" type="ORF">COCCU_05820</name>
</gene>
<evidence type="ECO:0000259" key="1">
    <source>
        <dbReference type="Pfam" id="PF18096"/>
    </source>
</evidence>
<reference evidence="2 3" key="1">
    <citation type="submission" date="2019-11" db="EMBL/GenBank/DDBJ databases">
        <title>Complete genome sequence of Corynebacterium kalinowskii 1959, a novel Corynebacterium species isolated from soil of a small paddock in Vilsendorf, Germany.</title>
        <authorList>
            <person name="Schaffert L."/>
            <person name="Ruwe M."/>
            <person name="Milse J."/>
            <person name="Hanuschka K."/>
            <person name="Ortseifen V."/>
            <person name="Droste J."/>
            <person name="Brandt D."/>
            <person name="Schlueter L."/>
            <person name="Kutter Y."/>
            <person name="Vinke S."/>
            <person name="Viehoefer P."/>
            <person name="Jacob L."/>
            <person name="Luebke N.-C."/>
            <person name="Schulte-Berndt E."/>
            <person name="Hain C."/>
            <person name="Linder M."/>
            <person name="Schmidt P."/>
            <person name="Wollenschlaeger L."/>
            <person name="Luttermann T."/>
            <person name="Thieme E."/>
            <person name="Hassa J."/>
            <person name="Haak M."/>
            <person name="Wittchen M."/>
            <person name="Mentz A."/>
            <person name="Persicke M."/>
            <person name="Busche T."/>
            <person name="Ruckert C."/>
        </authorList>
    </citation>
    <scope>NUCLEOTIDE SEQUENCE [LARGE SCALE GENOMIC DNA]</scope>
    <source>
        <strain evidence="2 3">2039</strain>
    </source>
</reference>
<dbReference type="AlphaFoldDB" id="A0A6B8WL17"/>
<proteinExistence type="predicted"/>
<dbReference type="Gene3D" id="3.40.50.150">
    <property type="entry name" value="Vaccinia Virus protein VP39"/>
    <property type="match status" value="1"/>
</dbReference>
<evidence type="ECO:0000313" key="3">
    <source>
        <dbReference type="Proteomes" id="UP000424462"/>
    </source>
</evidence>
<organism evidence="2 3">
    <name type="scientific">Corynebacterium occultum</name>
    <dbReference type="NCBI Taxonomy" id="2675219"/>
    <lineage>
        <taxon>Bacteria</taxon>
        <taxon>Bacillati</taxon>
        <taxon>Actinomycetota</taxon>
        <taxon>Actinomycetes</taxon>
        <taxon>Mycobacteriales</taxon>
        <taxon>Corynebacteriaceae</taxon>
        <taxon>Corynebacterium</taxon>
    </lineage>
</organism>
<dbReference type="Proteomes" id="UP000424462">
    <property type="component" value="Chromosome"/>
</dbReference>
<evidence type="ECO:0000313" key="2">
    <source>
        <dbReference type="EMBL" id="QGU07108.1"/>
    </source>
</evidence>